<dbReference type="SMART" id="SM00671">
    <property type="entry name" value="SEL1"/>
    <property type="match status" value="11"/>
</dbReference>
<sequence>MCFSTSWRSRFWLLVVVSITLAGCATKQVQSPQVAIPKPGNMLNLDRSELDEQQIFWLDEINRFYQADMQDVVIPHVKVVNQLDDWPQDSYCSPQHVELINRAIELNATSLLALTFRSFCADLAQNAELAEETQTALGNISEILLLSGNGRTPEQAVQVRDLYEVNIIFQWAGLDVFDIELLRLHDQVVYKFHTFAMTNGQYDVYYAKNSQYVAKNLQQSGQPIENPQALADIIIQGNINAKDASALQWQYAQWLRQDQPQKVIEALSTQSDLRFLAEVLLVQAYLHVNDQRSINYHLDNILSFSEAGFVEASAVFGQHLLNSDDPMDLQGAANLYRVNVEQHGIYNAAMAWLESFLRLPPQPQQFERLLDQFDEADYVGWRLAINQYDHVFGGISEVGYQKLTLLLEQLGQHYVRAQLDYAALLLEGKWQNEAKIEAGLAIIRDLAHQGDHNAQLDYGILHSKGRYGIAINREAAFDWYFQSAQQGNSSALYNLGLAYRFARGVEKDMQLSVDYFQQAYDAGFDLAGCRVGDIYSEEQEVMNLQYASAAYQAVLDEKDSSTEAKASCAYGLGYIEFYQNENTDQALDLFQRAGDWGEENAYFELGLIYEDGTKVTKDPQRAVEYYLQAINMGSYRAAANLGYMYETGNGVSRDLQKALRFYTISANGGSPTGQNNLATFYRYGQVVEQNIQTAFDLYLKSYAKGNRFAAENLGDMYYFGELGEPDYQTACNYYEAAVARGAADVQFDVAYCFVYGEGREQNVDKGVALLLQSALNNDTSALVELGRLYANGELVEQDLQKSLRYYQSAYELNNPRAAYALGLNYENGIGVKKDPVLSFEYYRQSASWGMTEGMLATAKAYLYGFGTAKDKEQAIKWLQKASQKGSMEAQSLLKNL</sequence>
<dbReference type="Pfam" id="PF08238">
    <property type="entry name" value="Sel1"/>
    <property type="match status" value="11"/>
</dbReference>
<evidence type="ECO:0008006" key="4">
    <source>
        <dbReference type="Google" id="ProtNLM"/>
    </source>
</evidence>
<name>A0ABN1LQP5_9ALTE</name>
<evidence type="ECO:0000256" key="1">
    <source>
        <dbReference type="SAM" id="SignalP"/>
    </source>
</evidence>
<proteinExistence type="predicted"/>
<evidence type="ECO:0000313" key="2">
    <source>
        <dbReference type="EMBL" id="GAA0859133.1"/>
    </source>
</evidence>
<accession>A0ABN1LQP5</accession>
<dbReference type="EMBL" id="BAAAFD010000010">
    <property type="protein sequence ID" value="GAA0859133.1"/>
    <property type="molecule type" value="Genomic_DNA"/>
</dbReference>
<dbReference type="Gene3D" id="1.25.40.10">
    <property type="entry name" value="Tetratricopeptide repeat domain"/>
    <property type="match status" value="3"/>
</dbReference>
<gene>
    <name evidence="2" type="ORF">GCM10009114_31460</name>
</gene>
<dbReference type="Proteomes" id="UP001500359">
    <property type="component" value="Unassembled WGS sequence"/>
</dbReference>
<keyword evidence="3" id="KW-1185">Reference proteome</keyword>
<feature type="chain" id="PRO_5045944128" description="Sel1 repeat family protein" evidence="1">
    <location>
        <begin position="28"/>
        <end position="896"/>
    </location>
</feature>
<comment type="caution">
    <text evidence="2">The sequence shown here is derived from an EMBL/GenBank/DDBJ whole genome shotgun (WGS) entry which is preliminary data.</text>
</comment>
<evidence type="ECO:0000313" key="3">
    <source>
        <dbReference type="Proteomes" id="UP001500359"/>
    </source>
</evidence>
<dbReference type="RefSeq" id="WP_343861684.1">
    <property type="nucleotide sequence ID" value="NZ_BAAAFD010000010.1"/>
</dbReference>
<dbReference type="PANTHER" id="PTHR11102">
    <property type="entry name" value="SEL-1-LIKE PROTEIN"/>
    <property type="match status" value="1"/>
</dbReference>
<dbReference type="SUPFAM" id="SSF81901">
    <property type="entry name" value="HCP-like"/>
    <property type="match status" value="3"/>
</dbReference>
<keyword evidence="1" id="KW-0732">Signal</keyword>
<protein>
    <recommendedName>
        <fullName evidence="4">Sel1 repeat family protein</fullName>
    </recommendedName>
</protein>
<dbReference type="InterPro" id="IPR011990">
    <property type="entry name" value="TPR-like_helical_dom_sf"/>
</dbReference>
<dbReference type="PANTHER" id="PTHR11102:SF160">
    <property type="entry name" value="ERAD-ASSOCIATED E3 UBIQUITIN-PROTEIN LIGASE COMPONENT HRD3"/>
    <property type="match status" value="1"/>
</dbReference>
<organism evidence="2 3">
    <name type="scientific">Aliiglaciecola litoralis</name>
    <dbReference type="NCBI Taxonomy" id="582857"/>
    <lineage>
        <taxon>Bacteria</taxon>
        <taxon>Pseudomonadati</taxon>
        <taxon>Pseudomonadota</taxon>
        <taxon>Gammaproteobacteria</taxon>
        <taxon>Alteromonadales</taxon>
        <taxon>Alteromonadaceae</taxon>
        <taxon>Aliiglaciecola</taxon>
    </lineage>
</organism>
<reference evidence="2 3" key="1">
    <citation type="journal article" date="2019" name="Int. J. Syst. Evol. Microbiol.">
        <title>The Global Catalogue of Microorganisms (GCM) 10K type strain sequencing project: providing services to taxonomists for standard genome sequencing and annotation.</title>
        <authorList>
            <consortium name="The Broad Institute Genomics Platform"/>
            <consortium name="The Broad Institute Genome Sequencing Center for Infectious Disease"/>
            <person name="Wu L."/>
            <person name="Ma J."/>
        </authorList>
    </citation>
    <scope>NUCLEOTIDE SEQUENCE [LARGE SCALE GENOMIC DNA]</scope>
    <source>
        <strain evidence="2 3">JCM 15896</strain>
    </source>
</reference>
<dbReference type="InterPro" id="IPR006597">
    <property type="entry name" value="Sel1-like"/>
</dbReference>
<feature type="signal peptide" evidence="1">
    <location>
        <begin position="1"/>
        <end position="27"/>
    </location>
</feature>
<dbReference type="InterPro" id="IPR050767">
    <property type="entry name" value="Sel1_AlgK"/>
</dbReference>